<protein>
    <submittedName>
        <fullName evidence="3">Uncharacterized protein</fullName>
    </submittedName>
</protein>
<feature type="region of interest" description="Disordered" evidence="1">
    <location>
        <begin position="1"/>
        <end position="23"/>
    </location>
</feature>
<dbReference type="InParanoid" id="A0A409VSE1"/>
<gene>
    <name evidence="3" type="ORF">CVT25_004527</name>
</gene>
<evidence type="ECO:0000313" key="3">
    <source>
        <dbReference type="EMBL" id="PPQ69147.1"/>
    </source>
</evidence>
<dbReference type="OrthoDB" id="3222669at2759"/>
<comment type="caution">
    <text evidence="3">The sequence shown here is derived from an EMBL/GenBank/DDBJ whole genome shotgun (WGS) entry which is preliminary data.</text>
</comment>
<organism evidence="3 4">
    <name type="scientific">Psilocybe cyanescens</name>
    <dbReference type="NCBI Taxonomy" id="93625"/>
    <lineage>
        <taxon>Eukaryota</taxon>
        <taxon>Fungi</taxon>
        <taxon>Dikarya</taxon>
        <taxon>Basidiomycota</taxon>
        <taxon>Agaricomycotina</taxon>
        <taxon>Agaricomycetes</taxon>
        <taxon>Agaricomycetidae</taxon>
        <taxon>Agaricales</taxon>
        <taxon>Agaricineae</taxon>
        <taxon>Strophariaceae</taxon>
        <taxon>Psilocybe</taxon>
    </lineage>
</organism>
<feature type="region of interest" description="Disordered" evidence="1">
    <location>
        <begin position="284"/>
        <end position="315"/>
    </location>
</feature>
<evidence type="ECO:0000256" key="2">
    <source>
        <dbReference type="SAM" id="Phobius"/>
    </source>
</evidence>
<keyword evidence="2" id="KW-0472">Membrane</keyword>
<feature type="compositionally biased region" description="Basic and acidic residues" evidence="1">
    <location>
        <begin position="358"/>
        <end position="375"/>
    </location>
</feature>
<feature type="transmembrane region" description="Helical" evidence="2">
    <location>
        <begin position="191"/>
        <end position="213"/>
    </location>
</feature>
<feature type="region of interest" description="Disordered" evidence="1">
    <location>
        <begin position="486"/>
        <end position="540"/>
    </location>
</feature>
<feature type="compositionally biased region" description="Polar residues" evidence="1">
    <location>
        <begin position="327"/>
        <end position="337"/>
    </location>
</feature>
<sequence length="650" mass="72168">MPNSSLTHKSEPTEPQSTLAHSRNLSTVSSATLHTNTTLHSQPYEPLLRPISPGSGEYYDVVSHQSRQSDRVLALPRWSQSNVISRSVSVMDEKKSFADRKPHRRRVVMRWSKNTLQIVMAAWAIYSTARYFIAFTIYQSITGQAVSLALGTATGLSFAFASCASILWTGQTYLLVHGFSVQALMTLRQTLHFLSSCCLFGPSLVNIVLVFTWRKHSDLELQIRYRCKLDVDLVWSARESLCNHRTRTWGYWVALSVVRMLLTSVVIIAFHLITSSAQFTPSRRLTKPRHLTGKKSHIRMESGQAPLLPGGTHASLRDPILQHQSSEVTLSGNSSPRNRLHPSRSHSSTFSEQGEAPSYHKDFIPMNSEQHEGDREVTGFADRFRLLISQITRETEEALAFARSDGASSSHHSTESPPPPHPQDGQEEDVEYANHHDYEYDEDDDFYSSSPEHNVSHNDYHQSYPADEHIRMLNGYIRRMPTIESMGSREWRSSVGASSQNTNRDRTGTSRPPTRNARLSWAETEFSSNSEPRSQSNSLSAQAELLAGMFGKSRTTEIGELVGRGETVRMVDSQSVNDDGLEALGDACIDASTTSGSLGKASSSNSYHTASTINSLSSALADATESPLPTPPRVSGELPRIPNDGFSKEA</sequence>
<feature type="region of interest" description="Disordered" evidence="1">
    <location>
        <begin position="441"/>
        <end position="463"/>
    </location>
</feature>
<feature type="compositionally biased region" description="Basic and acidic residues" evidence="1">
    <location>
        <begin position="454"/>
        <end position="463"/>
    </location>
</feature>
<dbReference type="EMBL" id="NHYD01003941">
    <property type="protein sequence ID" value="PPQ69147.1"/>
    <property type="molecule type" value="Genomic_DNA"/>
</dbReference>
<feature type="compositionally biased region" description="Basic residues" evidence="1">
    <location>
        <begin position="284"/>
        <end position="297"/>
    </location>
</feature>
<feature type="transmembrane region" description="Helical" evidence="2">
    <location>
        <begin position="145"/>
        <end position="170"/>
    </location>
</feature>
<dbReference type="STRING" id="93625.A0A409VSE1"/>
<dbReference type="AlphaFoldDB" id="A0A409VSE1"/>
<proteinExistence type="predicted"/>
<feature type="region of interest" description="Disordered" evidence="1">
    <location>
        <begin position="618"/>
        <end position="650"/>
    </location>
</feature>
<reference evidence="3 4" key="1">
    <citation type="journal article" date="2018" name="Evol. Lett.">
        <title>Horizontal gene cluster transfer increased hallucinogenic mushroom diversity.</title>
        <authorList>
            <person name="Reynolds H.T."/>
            <person name="Vijayakumar V."/>
            <person name="Gluck-Thaler E."/>
            <person name="Korotkin H.B."/>
            <person name="Matheny P.B."/>
            <person name="Slot J.C."/>
        </authorList>
    </citation>
    <scope>NUCLEOTIDE SEQUENCE [LARGE SCALE GENOMIC DNA]</scope>
    <source>
        <strain evidence="3 4">2631</strain>
    </source>
</reference>
<accession>A0A409VSE1</accession>
<evidence type="ECO:0000313" key="4">
    <source>
        <dbReference type="Proteomes" id="UP000283269"/>
    </source>
</evidence>
<feature type="region of interest" description="Disordered" evidence="1">
    <location>
        <begin position="401"/>
        <end position="428"/>
    </location>
</feature>
<evidence type="ECO:0000256" key="1">
    <source>
        <dbReference type="SAM" id="MobiDB-lite"/>
    </source>
</evidence>
<feature type="transmembrane region" description="Helical" evidence="2">
    <location>
        <begin position="249"/>
        <end position="274"/>
    </location>
</feature>
<name>A0A409VSE1_PSICY</name>
<feature type="compositionally biased region" description="Low complexity" evidence="1">
    <location>
        <begin position="527"/>
        <end position="540"/>
    </location>
</feature>
<feature type="region of interest" description="Disordered" evidence="1">
    <location>
        <begin position="327"/>
        <end position="375"/>
    </location>
</feature>
<dbReference type="Proteomes" id="UP000283269">
    <property type="component" value="Unassembled WGS sequence"/>
</dbReference>
<keyword evidence="2" id="KW-1133">Transmembrane helix</keyword>
<feature type="transmembrane region" description="Helical" evidence="2">
    <location>
        <begin position="114"/>
        <end position="133"/>
    </location>
</feature>
<keyword evidence="4" id="KW-1185">Reference proteome</keyword>
<keyword evidence="2" id="KW-0812">Transmembrane</keyword>